<sequence length="124" mass="14562">MNEQDAAFFRSLEERRTRALVEQQMDVIEALHAPDYELVTPAGRVMTRADYLAAIEQAPFYTAWDIGEMKCRLAANTAILRYQATLRFPSGRELHCWHTDLYERREGRWQAVWSQATERRDVAR</sequence>
<reference evidence="2 3" key="1">
    <citation type="submission" date="2018-08" db="EMBL/GenBank/DDBJ databases">
        <authorList>
            <person name="Khan S.A."/>
            <person name="Jeon C.O."/>
            <person name="Chun B.H."/>
            <person name="Jeong S.E."/>
        </authorList>
    </citation>
    <scope>NUCLEOTIDE SEQUENCE [LARGE SCALE GENOMIC DNA]</scope>
    <source>
        <strain evidence="2 3">S-16</strain>
    </source>
</reference>
<proteinExistence type="predicted"/>
<protein>
    <submittedName>
        <fullName evidence="2">Nuclear transport factor 2 family protein</fullName>
    </submittedName>
</protein>
<dbReference type="Pfam" id="PF14534">
    <property type="entry name" value="DUF4440"/>
    <property type="match status" value="1"/>
</dbReference>
<gene>
    <name evidence="2" type="ORF">DZC73_00095</name>
</gene>
<keyword evidence="3" id="KW-1185">Reference proteome</keyword>
<evidence type="ECO:0000313" key="2">
    <source>
        <dbReference type="EMBL" id="RQP25525.1"/>
    </source>
</evidence>
<comment type="caution">
    <text evidence="2">The sequence shown here is derived from an EMBL/GenBank/DDBJ whole genome shotgun (WGS) entry which is preliminary data.</text>
</comment>
<reference evidence="2 3" key="2">
    <citation type="submission" date="2018-12" db="EMBL/GenBank/DDBJ databases">
        <title>Rhizobacter gummiphilus sp. nov., a rubber-degrading bacterium isolated from the soil of a botanical garden in Japan.</title>
        <authorList>
            <person name="Shunsuke S.S."/>
        </authorList>
    </citation>
    <scope>NUCLEOTIDE SEQUENCE [LARGE SCALE GENOMIC DNA]</scope>
    <source>
        <strain evidence="2 3">S-16</strain>
    </source>
</reference>
<evidence type="ECO:0000313" key="3">
    <source>
        <dbReference type="Proteomes" id="UP000267464"/>
    </source>
</evidence>
<dbReference type="Gene3D" id="3.10.450.50">
    <property type="match status" value="1"/>
</dbReference>
<dbReference type="OrthoDB" id="8229197at2"/>
<dbReference type="InterPro" id="IPR032710">
    <property type="entry name" value="NTF2-like_dom_sf"/>
</dbReference>
<dbReference type="Proteomes" id="UP000267464">
    <property type="component" value="Unassembled WGS sequence"/>
</dbReference>
<dbReference type="SUPFAM" id="SSF54427">
    <property type="entry name" value="NTF2-like"/>
    <property type="match status" value="1"/>
</dbReference>
<organism evidence="2 3">
    <name type="scientific">Piscinibacter terrae</name>
    <dbReference type="NCBI Taxonomy" id="2496871"/>
    <lineage>
        <taxon>Bacteria</taxon>
        <taxon>Pseudomonadati</taxon>
        <taxon>Pseudomonadota</taxon>
        <taxon>Betaproteobacteria</taxon>
        <taxon>Burkholderiales</taxon>
        <taxon>Sphaerotilaceae</taxon>
        <taxon>Piscinibacter</taxon>
    </lineage>
</organism>
<dbReference type="InterPro" id="IPR027843">
    <property type="entry name" value="DUF4440"/>
</dbReference>
<accession>A0A3N7K3L8</accession>
<dbReference type="AlphaFoldDB" id="A0A3N7K3L8"/>
<name>A0A3N7K3L8_9BURK</name>
<dbReference type="RefSeq" id="WP_124538176.1">
    <property type="nucleotide sequence ID" value="NZ_QUSW01000001.1"/>
</dbReference>
<feature type="domain" description="DUF4440" evidence="1">
    <location>
        <begin position="10"/>
        <end position="110"/>
    </location>
</feature>
<evidence type="ECO:0000259" key="1">
    <source>
        <dbReference type="Pfam" id="PF14534"/>
    </source>
</evidence>
<dbReference type="EMBL" id="QUSW01000001">
    <property type="protein sequence ID" value="RQP25525.1"/>
    <property type="molecule type" value="Genomic_DNA"/>
</dbReference>